<dbReference type="AlphaFoldDB" id="A0A497EU38"/>
<sequence length="171" mass="19385">MEDAEMLLKKLAERYDKNPVGWKALAVFDKGSTLLIIMSPEGEVYEVKMVPLDPYRFVGVGTMASDIEELYAYLSKLPNYGFRPLPDNIFKAILKSRGYVSAKLAKKILEIPTVSINEIQGSAIAQGPIICFGEKDLASISPKQRELQERLSREVEKLFCKRYRDRAMLYG</sequence>
<name>A0A497EU38_9CREN</name>
<evidence type="ECO:0000313" key="2">
    <source>
        <dbReference type="Proteomes" id="UP000278475"/>
    </source>
</evidence>
<accession>A0A497EU38</accession>
<proteinExistence type="predicted"/>
<evidence type="ECO:0000313" key="1">
    <source>
        <dbReference type="EMBL" id="RLE50230.1"/>
    </source>
</evidence>
<dbReference type="Proteomes" id="UP000278475">
    <property type="component" value="Unassembled WGS sequence"/>
</dbReference>
<protein>
    <submittedName>
        <fullName evidence="1">Uncharacterized protein</fullName>
    </submittedName>
</protein>
<dbReference type="EMBL" id="QMQV01000010">
    <property type="protein sequence ID" value="RLE50230.1"/>
    <property type="molecule type" value="Genomic_DNA"/>
</dbReference>
<comment type="caution">
    <text evidence="1">The sequence shown here is derived from an EMBL/GenBank/DDBJ whole genome shotgun (WGS) entry which is preliminary data.</text>
</comment>
<organism evidence="1 2">
    <name type="scientific">Thermoproteota archaeon</name>
    <dbReference type="NCBI Taxonomy" id="2056631"/>
    <lineage>
        <taxon>Archaea</taxon>
        <taxon>Thermoproteota</taxon>
    </lineage>
</organism>
<reference evidence="1 2" key="1">
    <citation type="submission" date="2018-06" db="EMBL/GenBank/DDBJ databases">
        <title>Extensive metabolic versatility and redundancy in microbially diverse, dynamic hydrothermal sediments.</title>
        <authorList>
            <person name="Dombrowski N."/>
            <person name="Teske A."/>
            <person name="Baker B.J."/>
        </authorList>
    </citation>
    <scope>NUCLEOTIDE SEQUENCE [LARGE SCALE GENOMIC DNA]</scope>
    <source>
        <strain evidence="1">B66_G16</strain>
    </source>
</reference>
<gene>
    <name evidence="1" type="ORF">DRJ31_02075</name>
</gene>